<protein>
    <submittedName>
        <fullName evidence="3">Metallo-mystery pair system four-Cys motif protein</fullName>
    </submittedName>
</protein>
<dbReference type="AlphaFoldDB" id="A0A928YSN2"/>
<feature type="compositionally biased region" description="Low complexity" evidence="1">
    <location>
        <begin position="27"/>
        <end position="51"/>
    </location>
</feature>
<dbReference type="Pfam" id="PF20243">
    <property type="entry name" value="MbnP"/>
    <property type="match status" value="1"/>
</dbReference>
<name>A0A928YSN2_9GAMM</name>
<evidence type="ECO:0000313" key="3">
    <source>
        <dbReference type="EMBL" id="MBE8716591.1"/>
    </source>
</evidence>
<proteinExistence type="predicted"/>
<accession>A0A928YSN2</accession>
<reference evidence="3" key="1">
    <citation type="submission" date="2018-07" db="EMBL/GenBank/DDBJ databases">
        <title>Genome assembly of strain Ka43.</title>
        <authorList>
            <person name="Kukolya J."/>
            <person name="Nagy I."/>
            <person name="Horvath B."/>
            <person name="Toth A."/>
        </authorList>
    </citation>
    <scope>NUCLEOTIDE SEQUENCE</scope>
    <source>
        <strain evidence="3">KB43</strain>
    </source>
</reference>
<evidence type="ECO:0000313" key="4">
    <source>
        <dbReference type="Proteomes" id="UP000652567"/>
    </source>
</evidence>
<feature type="region of interest" description="Disordered" evidence="1">
    <location>
        <begin position="15"/>
        <end position="51"/>
    </location>
</feature>
<dbReference type="InterPro" id="IPR023977">
    <property type="entry name" value="MbnP-like"/>
</dbReference>
<evidence type="ECO:0000259" key="2">
    <source>
        <dbReference type="Pfam" id="PF20243"/>
    </source>
</evidence>
<feature type="domain" description="Copper-binding protein MbnP-like" evidence="2">
    <location>
        <begin position="58"/>
        <end position="296"/>
    </location>
</feature>
<organism evidence="3 4">
    <name type="scientific">Cellvibrio polysaccharolyticus</name>
    <dbReference type="NCBI Taxonomy" id="2082724"/>
    <lineage>
        <taxon>Bacteria</taxon>
        <taxon>Pseudomonadati</taxon>
        <taxon>Pseudomonadota</taxon>
        <taxon>Gammaproteobacteria</taxon>
        <taxon>Cellvibrionales</taxon>
        <taxon>Cellvibrionaceae</taxon>
        <taxon>Cellvibrio</taxon>
    </lineage>
</organism>
<dbReference type="InterPro" id="IPR046863">
    <property type="entry name" value="MbnP-like_dom"/>
</dbReference>
<dbReference type="NCBIfam" id="TIGR04052">
    <property type="entry name" value="MbnP_like_WxW"/>
    <property type="match status" value="1"/>
</dbReference>
<evidence type="ECO:0000256" key="1">
    <source>
        <dbReference type="SAM" id="MobiDB-lite"/>
    </source>
</evidence>
<gene>
    <name evidence="3" type="ORF">C4F51_05245</name>
</gene>
<keyword evidence="4" id="KW-1185">Reference proteome</keyword>
<dbReference type="EMBL" id="PRDL01000001">
    <property type="protein sequence ID" value="MBE8716591.1"/>
    <property type="molecule type" value="Genomic_DNA"/>
</dbReference>
<sequence>MSLLFIASALTACGGSGSGTKIESGNSSSAISSSSSSQASSIPSSSSSSAASNGKVAIEIPFEAFAGTTPISCDALLDGLGTVGTSGRIADFRFYVHNLVLLTASGETLPIELDETDLQTANVALLDFRNKLGSGAAACQGDENPAMNKSVKGKVTLGSHTIAGVRFTLGVPETHNHADQTRATGPLKSPGLASGMNWGWNVGYKFTGLDIFTDVAITRPGSPEWTSNRWNIHLGSTACTGDAISGEKVSCAQLNRADITLDGFMPGKSRIKLDYAAIVARSNLGADEAGPAGCMSTVSDPECAEVFTSFGLVHPLGTTTNAPMQTAFSLLNN</sequence>
<comment type="caution">
    <text evidence="3">The sequence shown here is derived from an EMBL/GenBank/DDBJ whole genome shotgun (WGS) entry which is preliminary data.</text>
</comment>
<dbReference type="Proteomes" id="UP000652567">
    <property type="component" value="Unassembled WGS sequence"/>
</dbReference>